<proteinExistence type="predicted"/>
<keyword evidence="1" id="KW-1133">Transmembrane helix</keyword>
<dbReference type="EMBL" id="CP002038">
    <property type="protein sequence ID" value="ADM99276.1"/>
    <property type="molecule type" value="Genomic_DNA"/>
</dbReference>
<gene>
    <name evidence="2" type="ordered locus">Dda3937_04358</name>
</gene>
<reference evidence="2 3" key="1">
    <citation type="journal article" date="2011" name="J. Bacteriol.">
        <title>Genome sequence of the plant-pathogenic bacterium Dickeya dadantii 3937.</title>
        <authorList>
            <person name="Glasner J.D."/>
            <person name="Yang C.H."/>
            <person name="Reverchon S."/>
            <person name="Hugouvieux-Cotte-Pattat N."/>
            <person name="Condemine G."/>
            <person name="Bohin J.P."/>
            <person name="Van Gijsegem F."/>
            <person name="Yang S."/>
            <person name="Franza T."/>
            <person name="Expert D."/>
            <person name="Plunkett G. III"/>
            <person name="San Francisco M.J."/>
            <person name="Charkowski A.O."/>
            <person name="Py B."/>
            <person name="Bell K."/>
            <person name="Rauscher L."/>
            <person name="Rodriguez-Palenzuela P."/>
            <person name="Toussaint A."/>
            <person name="Holeva M.C."/>
            <person name="He S.Y."/>
            <person name="Douet V."/>
            <person name="Boccara M."/>
            <person name="Blanco C."/>
            <person name="Toth I."/>
            <person name="Anderson B.D."/>
            <person name="Biehl B.S."/>
            <person name="Mau B."/>
            <person name="Flynn S.M."/>
            <person name="Barras F."/>
            <person name="Lindeberg M."/>
            <person name="Birch P.R."/>
            <person name="Tsuyumu S."/>
            <person name="Shi X."/>
            <person name="Hibbing M."/>
            <person name="Yap M.N."/>
            <person name="Carpentier M."/>
            <person name="Dassa E."/>
            <person name="Umehara M."/>
            <person name="Kim J.F."/>
            <person name="Rusch M."/>
            <person name="Soni P."/>
            <person name="Mayhew G.F."/>
            <person name="Fouts D.E."/>
            <person name="Gill S.R."/>
            <person name="Blattner F.R."/>
            <person name="Keen N.T."/>
            <person name="Perna N.T."/>
        </authorList>
    </citation>
    <scope>NUCLEOTIDE SEQUENCE [LARGE SCALE GENOMIC DNA]</scope>
    <source>
        <strain evidence="2 3">3937</strain>
    </source>
</reference>
<dbReference type="Proteomes" id="UP000006859">
    <property type="component" value="Chromosome"/>
</dbReference>
<feature type="transmembrane region" description="Helical" evidence="1">
    <location>
        <begin position="35"/>
        <end position="54"/>
    </location>
</feature>
<dbReference type="HOGENOM" id="CLU_2698726_0_0_6"/>
<accession>E0SKI7</accession>
<keyword evidence="1" id="KW-0812">Transmembrane</keyword>
<evidence type="ECO:0000313" key="3">
    <source>
        <dbReference type="Proteomes" id="UP000006859"/>
    </source>
</evidence>
<dbReference type="KEGG" id="ddd:Dda3937_04358"/>
<name>E0SKI7_DICD3</name>
<protein>
    <submittedName>
        <fullName evidence="2">Uncharacterized protein</fullName>
    </submittedName>
</protein>
<keyword evidence="1" id="KW-0472">Membrane</keyword>
<evidence type="ECO:0000256" key="1">
    <source>
        <dbReference type="SAM" id="Phobius"/>
    </source>
</evidence>
<dbReference type="STRING" id="198628.Dda3937_04358"/>
<organism evidence="2 3">
    <name type="scientific">Dickeya dadantii (strain 3937)</name>
    <name type="common">Erwinia chrysanthemi (strain 3937)</name>
    <dbReference type="NCBI Taxonomy" id="198628"/>
    <lineage>
        <taxon>Bacteria</taxon>
        <taxon>Pseudomonadati</taxon>
        <taxon>Pseudomonadota</taxon>
        <taxon>Gammaproteobacteria</taxon>
        <taxon>Enterobacterales</taxon>
        <taxon>Pectobacteriaceae</taxon>
        <taxon>Dickeya</taxon>
    </lineage>
</organism>
<sequence length="73" mass="8197">MLRHAIRMDKLPTPEAVLWSSLSVSGRKSKALSHFNHTSLTMMLFIALAPIAIWNQLHSYSNDSSKHTAGRVH</sequence>
<evidence type="ECO:0000313" key="2">
    <source>
        <dbReference type="EMBL" id="ADM99276.1"/>
    </source>
</evidence>
<keyword evidence="3" id="KW-1185">Reference proteome</keyword>
<dbReference type="AlphaFoldDB" id="E0SKI7"/>